<name>A0ABP0XZR4_9ROSI</name>
<evidence type="ECO:0000256" key="1">
    <source>
        <dbReference type="ARBA" id="ARBA00004123"/>
    </source>
</evidence>
<comment type="subcellular location">
    <subcellularLocation>
        <location evidence="1">Nucleus</location>
    </subcellularLocation>
</comment>
<evidence type="ECO:0000256" key="5">
    <source>
        <dbReference type="ARBA" id="ARBA00023242"/>
    </source>
</evidence>
<evidence type="ECO:0000259" key="7">
    <source>
        <dbReference type="PROSITE" id="PS50217"/>
    </source>
</evidence>
<dbReference type="InterPro" id="IPR004827">
    <property type="entry name" value="bZIP"/>
</dbReference>
<dbReference type="InterPro" id="IPR046347">
    <property type="entry name" value="bZIP_sf"/>
</dbReference>
<dbReference type="PROSITE" id="PS50217">
    <property type="entry name" value="BZIP"/>
    <property type="match status" value="1"/>
</dbReference>
<dbReference type="Pfam" id="PF00170">
    <property type="entry name" value="bZIP_1"/>
    <property type="match status" value="1"/>
</dbReference>
<evidence type="ECO:0000256" key="6">
    <source>
        <dbReference type="SAM" id="Coils"/>
    </source>
</evidence>
<keyword evidence="6" id="KW-0175">Coiled coil</keyword>
<dbReference type="Gene3D" id="1.20.5.170">
    <property type="match status" value="1"/>
</dbReference>
<feature type="coiled-coil region" evidence="6">
    <location>
        <begin position="92"/>
        <end position="140"/>
    </location>
</feature>
<dbReference type="SMART" id="SM00338">
    <property type="entry name" value="BRLZ"/>
    <property type="match status" value="1"/>
</dbReference>
<evidence type="ECO:0000256" key="2">
    <source>
        <dbReference type="ARBA" id="ARBA00023015"/>
    </source>
</evidence>
<dbReference type="Proteomes" id="UP001642487">
    <property type="component" value="Chromosome 11"/>
</dbReference>
<keyword evidence="9" id="KW-1185">Reference proteome</keyword>
<evidence type="ECO:0000313" key="9">
    <source>
        <dbReference type="Proteomes" id="UP001642487"/>
    </source>
</evidence>
<evidence type="ECO:0000256" key="3">
    <source>
        <dbReference type="ARBA" id="ARBA00023125"/>
    </source>
</evidence>
<dbReference type="SUPFAM" id="SSF57959">
    <property type="entry name" value="Leucine zipper domain"/>
    <property type="match status" value="1"/>
</dbReference>
<dbReference type="EMBL" id="OZ021745">
    <property type="protein sequence ID" value="CAK9313666.1"/>
    <property type="molecule type" value="Genomic_DNA"/>
</dbReference>
<evidence type="ECO:0000313" key="8">
    <source>
        <dbReference type="EMBL" id="CAK9313666.1"/>
    </source>
</evidence>
<reference evidence="8 9" key="1">
    <citation type="submission" date="2024-03" db="EMBL/GenBank/DDBJ databases">
        <authorList>
            <person name="Gkanogiannis A."/>
            <person name="Becerra Lopez-Lavalle L."/>
        </authorList>
    </citation>
    <scope>NUCLEOTIDE SEQUENCE [LARGE SCALE GENOMIC DNA]</scope>
</reference>
<keyword evidence="3" id="KW-0238">DNA-binding</keyword>
<proteinExistence type="predicted"/>
<organism evidence="8 9">
    <name type="scientific">Citrullus colocynthis</name>
    <name type="common">colocynth</name>
    <dbReference type="NCBI Taxonomy" id="252529"/>
    <lineage>
        <taxon>Eukaryota</taxon>
        <taxon>Viridiplantae</taxon>
        <taxon>Streptophyta</taxon>
        <taxon>Embryophyta</taxon>
        <taxon>Tracheophyta</taxon>
        <taxon>Spermatophyta</taxon>
        <taxon>Magnoliopsida</taxon>
        <taxon>eudicotyledons</taxon>
        <taxon>Gunneridae</taxon>
        <taxon>Pentapetalae</taxon>
        <taxon>rosids</taxon>
        <taxon>fabids</taxon>
        <taxon>Cucurbitales</taxon>
        <taxon>Cucurbitaceae</taxon>
        <taxon>Benincaseae</taxon>
        <taxon>Citrullus</taxon>
    </lineage>
</organism>
<keyword evidence="2" id="KW-0805">Transcription regulation</keyword>
<keyword evidence="4" id="KW-0804">Transcription</keyword>
<dbReference type="CDD" id="cd14702">
    <property type="entry name" value="bZIP_plant_GBF1"/>
    <property type="match status" value="1"/>
</dbReference>
<feature type="domain" description="BZIP" evidence="7">
    <location>
        <begin position="60"/>
        <end position="123"/>
    </location>
</feature>
<dbReference type="InterPro" id="IPR044521">
    <property type="entry name" value="AtbZIP8/43"/>
</dbReference>
<evidence type="ECO:0000256" key="4">
    <source>
        <dbReference type="ARBA" id="ARBA00023163"/>
    </source>
</evidence>
<sequence length="146" mass="17582">MDLPSEIPEETQLLLGAEEKYFWTIQRNDLQNMISSDQFCRPTSNYNNNNNRSSTEIMVDERKQRRMILNRESARRSRMRKQKHVKELWSQLAQLCTQNHDLEEKLRHLMESQQRLLQENASLKQQASAFRQILRDMELEQLVTQF</sequence>
<accession>A0ABP0XZR4</accession>
<dbReference type="PANTHER" id="PTHR46324">
    <property type="entry name" value="BASIC LEUCINE ZIPPER 43-RELATED"/>
    <property type="match status" value="1"/>
</dbReference>
<protein>
    <recommendedName>
        <fullName evidence="7">BZIP domain-containing protein</fullName>
    </recommendedName>
</protein>
<gene>
    <name evidence="8" type="ORF">CITCOLO1_LOCUS5394</name>
</gene>
<keyword evidence="5" id="KW-0539">Nucleus</keyword>
<dbReference type="PANTHER" id="PTHR46324:SF26">
    <property type="entry name" value="OS02G0728001 PROTEIN"/>
    <property type="match status" value="1"/>
</dbReference>
<dbReference type="InterPro" id="IPR045314">
    <property type="entry name" value="bZIP_plant_GBF1"/>
</dbReference>